<comment type="caution">
    <text evidence="1">The sequence shown here is derived from an EMBL/GenBank/DDBJ whole genome shotgun (WGS) entry which is preliminary data.</text>
</comment>
<evidence type="ECO:0000313" key="2">
    <source>
        <dbReference type="Proteomes" id="UP000032702"/>
    </source>
</evidence>
<proteinExistence type="predicted"/>
<dbReference type="EMBL" id="AAMD01000151">
    <property type="protein sequence ID" value="EAU63694.1"/>
    <property type="molecule type" value="Genomic_DNA"/>
</dbReference>
<name>Q08T73_STIAD</name>
<gene>
    <name evidence="1" type="ORF">STIAU_6253</name>
</gene>
<dbReference type="Proteomes" id="UP000032702">
    <property type="component" value="Unassembled WGS sequence"/>
</dbReference>
<dbReference type="RefSeq" id="WP_002617456.1">
    <property type="nucleotide sequence ID" value="NC_014623.1"/>
</dbReference>
<reference evidence="1 2" key="1">
    <citation type="submission" date="2006-04" db="EMBL/GenBank/DDBJ databases">
        <authorList>
            <person name="Nierman W.C."/>
        </authorList>
    </citation>
    <scope>NUCLEOTIDE SEQUENCE [LARGE SCALE GENOMIC DNA]</scope>
    <source>
        <strain evidence="1 2">DW4/3-1</strain>
    </source>
</reference>
<sequence length="44" mass="5311">MFNAPYSNTWELEDRIRPTRDVLEGIEGRTRVVLGEEREFKEDR</sequence>
<protein>
    <submittedName>
        <fullName evidence="1">Uncharacterized protein</fullName>
    </submittedName>
</protein>
<dbReference type="AlphaFoldDB" id="Q08T73"/>
<accession>Q08T73</accession>
<organism evidence="1 2">
    <name type="scientific">Stigmatella aurantiaca (strain DW4/3-1)</name>
    <dbReference type="NCBI Taxonomy" id="378806"/>
    <lineage>
        <taxon>Bacteria</taxon>
        <taxon>Pseudomonadati</taxon>
        <taxon>Myxococcota</taxon>
        <taxon>Myxococcia</taxon>
        <taxon>Myxococcales</taxon>
        <taxon>Cystobacterineae</taxon>
        <taxon>Archangiaceae</taxon>
        <taxon>Stigmatella</taxon>
    </lineage>
</organism>
<evidence type="ECO:0000313" key="1">
    <source>
        <dbReference type="EMBL" id="EAU63694.1"/>
    </source>
</evidence>